<evidence type="ECO:0000313" key="2">
    <source>
        <dbReference type="EMBL" id="MEG3438041.1"/>
    </source>
</evidence>
<organism evidence="2 3">
    <name type="scientific">Pannus brasiliensis CCIBt3594</name>
    <dbReference type="NCBI Taxonomy" id="1427578"/>
    <lineage>
        <taxon>Bacteria</taxon>
        <taxon>Bacillati</taxon>
        <taxon>Cyanobacteriota</taxon>
        <taxon>Cyanophyceae</taxon>
        <taxon>Oscillatoriophycideae</taxon>
        <taxon>Chroococcales</taxon>
        <taxon>Microcystaceae</taxon>
        <taxon>Pannus</taxon>
    </lineage>
</organism>
<keyword evidence="1" id="KW-1133">Transmembrane helix</keyword>
<gene>
    <name evidence="2" type="ORF">V0288_13015</name>
</gene>
<dbReference type="AlphaFoldDB" id="A0AAW9QT44"/>
<keyword evidence="3" id="KW-1185">Reference proteome</keyword>
<evidence type="ECO:0008006" key="4">
    <source>
        <dbReference type="Google" id="ProtNLM"/>
    </source>
</evidence>
<feature type="transmembrane region" description="Helical" evidence="1">
    <location>
        <begin position="61"/>
        <end position="83"/>
    </location>
</feature>
<proteinExistence type="predicted"/>
<sequence>MKTIIDRYFPAKNWTTLAMIVLGFWLSSSLVIDLVILPGLSVSGMMTQNGFASAGYLVFGIFNRLELLCAALVLCSFLVFHRYHTLLHLPEHRSLLFAGLLFGITVIYTYFLTPNLSGFGLLDPLTSASGMPAGMMPLQIGYWLLEVLKLALGVTLLRWCFRDSFKLA</sequence>
<keyword evidence="1" id="KW-0472">Membrane</keyword>
<name>A0AAW9QT44_9CHRO</name>
<feature type="transmembrane region" description="Helical" evidence="1">
    <location>
        <begin position="140"/>
        <end position="161"/>
    </location>
</feature>
<evidence type="ECO:0000313" key="3">
    <source>
        <dbReference type="Proteomes" id="UP001328733"/>
    </source>
</evidence>
<reference evidence="2 3" key="1">
    <citation type="submission" date="2024-01" db="EMBL/GenBank/DDBJ databases">
        <title>Genomic insights into the taxonomy and metabolism of the cyanobacterium Pannus brasiliensis CCIBt3594.</title>
        <authorList>
            <person name="Machado M."/>
            <person name="Botero N.B."/>
            <person name="Andreote A.P.D."/>
            <person name="Feitosa A.M.T."/>
            <person name="Popin R."/>
            <person name="Sivonen K."/>
            <person name="Fiore M.F."/>
        </authorList>
    </citation>
    <scope>NUCLEOTIDE SEQUENCE [LARGE SCALE GENOMIC DNA]</scope>
    <source>
        <strain evidence="2 3">CCIBt3594</strain>
    </source>
</reference>
<evidence type="ECO:0000256" key="1">
    <source>
        <dbReference type="SAM" id="Phobius"/>
    </source>
</evidence>
<feature type="transmembrane region" description="Helical" evidence="1">
    <location>
        <begin position="95"/>
        <end position="113"/>
    </location>
</feature>
<accession>A0AAW9QT44</accession>
<keyword evidence="1" id="KW-0812">Transmembrane</keyword>
<dbReference type="EMBL" id="JBAFSM010000022">
    <property type="protein sequence ID" value="MEG3438041.1"/>
    <property type="molecule type" value="Genomic_DNA"/>
</dbReference>
<comment type="caution">
    <text evidence="2">The sequence shown here is derived from an EMBL/GenBank/DDBJ whole genome shotgun (WGS) entry which is preliminary data.</text>
</comment>
<feature type="transmembrane region" description="Helical" evidence="1">
    <location>
        <begin position="20"/>
        <end position="41"/>
    </location>
</feature>
<dbReference type="RefSeq" id="WP_332865524.1">
    <property type="nucleotide sequence ID" value="NZ_JBAFSM010000022.1"/>
</dbReference>
<protein>
    <recommendedName>
        <fullName evidence="4">DUF4149 domain-containing protein</fullName>
    </recommendedName>
</protein>
<dbReference type="Proteomes" id="UP001328733">
    <property type="component" value="Unassembled WGS sequence"/>
</dbReference>